<evidence type="ECO:0000313" key="1">
    <source>
        <dbReference type="EMBL" id="MBX43491.1"/>
    </source>
</evidence>
<name>A0A2P2NLX4_RHIMU</name>
<organism evidence="1">
    <name type="scientific">Rhizophora mucronata</name>
    <name type="common">Asiatic mangrove</name>
    <dbReference type="NCBI Taxonomy" id="61149"/>
    <lineage>
        <taxon>Eukaryota</taxon>
        <taxon>Viridiplantae</taxon>
        <taxon>Streptophyta</taxon>
        <taxon>Embryophyta</taxon>
        <taxon>Tracheophyta</taxon>
        <taxon>Spermatophyta</taxon>
        <taxon>Magnoliopsida</taxon>
        <taxon>eudicotyledons</taxon>
        <taxon>Gunneridae</taxon>
        <taxon>Pentapetalae</taxon>
        <taxon>rosids</taxon>
        <taxon>fabids</taxon>
        <taxon>Malpighiales</taxon>
        <taxon>Rhizophoraceae</taxon>
        <taxon>Rhizophora</taxon>
    </lineage>
</organism>
<dbReference type="EMBL" id="GGEC01063007">
    <property type="protein sequence ID" value="MBX43491.1"/>
    <property type="molecule type" value="Transcribed_RNA"/>
</dbReference>
<dbReference type="AlphaFoldDB" id="A0A2P2NLX4"/>
<reference evidence="1" key="1">
    <citation type="submission" date="2018-02" db="EMBL/GenBank/DDBJ databases">
        <title>Rhizophora mucronata_Transcriptome.</title>
        <authorList>
            <person name="Meera S.P."/>
            <person name="Sreeshan A."/>
            <person name="Augustine A."/>
        </authorList>
    </citation>
    <scope>NUCLEOTIDE SEQUENCE</scope>
    <source>
        <tissue evidence="1">Leaf</tissue>
    </source>
</reference>
<accession>A0A2P2NLX4</accession>
<proteinExistence type="predicted"/>
<sequence length="67" mass="8166">MGKDKGKELFHAQSIIFHFHQCERSIFTHKIPYFSIKLPKGPKFCINNLDQYKSRRHKHFLNQRRTH</sequence>
<protein>
    <submittedName>
        <fullName evidence="1">Uncharacterized protein</fullName>
    </submittedName>
</protein>